<dbReference type="STRING" id="483547.GSUB_15410"/>
<sequence length="131" mass="14872">MKKLTEEWLRAAKDDLDVIEKILGEAHLSHITAFHAQQCIEKVFKAVYEEHGIESRKIHNLITLYGGIEDVLGQEMDLALLKTLDSLYIEARYPGELGLLPSGRPSLADAEKFSDYAKSVYEGVRTLLERR</sequence>
<dbReference type="OrthoDB" id="9810875at2"/>
<dbReference type="InterPro" id="IPR007842">
    <property type="entry name" value="HEPN_dom"/>
</dbReference>
<name>A0A0B5FVP8_9BACT</name>
<evidence type="ECO:0000313" key="3">
    <source>
        <dbReference type="Proteomes" id="UP000035036"/>
    </source>
</evidence>
<dbReference type="PROSITE" id="PS50910">
    <property type="entry name" value="HEPN"/>
    <property type="match status" value="1"/>
</dbReference>
<accession>A0A0B5FVP8</accession>
<dbReference type="Proteomes" id="UP000035036">
    <property type="component" value="Chromosome"/>
</dbReference>
<proteinExistence type="predicted"/>
<feature type="domain" description="HEPN" evidence="1">
    <location>
        <begin position="9"/>
        <end position="120"/>
    </location>
</feature>
<keyword evidence="3" id="KW-1185">Reference proteome</keyword>
<dbReference type="HOGENOM" id="CLU_123170_0_1_7"/>
<dbReference type="KEGG" id="gsb:GSUB_15410"/>
<evidence type="ECO:0000259" key="1">
    <source>
        <dbReference type="PROSITE" id="PS50910"/>
    </source>
</evidence>
<reference evidence="2 3" key="1">
    <citation type="journal article" date="2015" name="Genome Announc.">
        <title>Genomes of Geoalkalibacter ferrihydriticus Z-0531T and Geoalkalibacter subterraneus Red1T, Two Haloalkaliphilic Metal-Reducing Deltaproteobacteria.</title>
        <authorList>
            <person name="Badalamenti J.P."/>
            <person name="Krajmalnik-Brown R."/>
            <person name="Torres C.I."/>
            <person name="Bond D.R."/>
        </authorList>
    </citation>
    <scope>NUCLEOTIDE SEQUENCE [LARGE SCALE GENOMIC DNA]</scope>
    <source>
        <strain evidence="2 3">Red1</strain>
    </source>
</reference>
<protein>
    <recommendedName>
        <fullName evidence="1">HEPN domain-containing protein</fullName>
    </recommendedName>
</protein>
<dbReference type="EMBL" id="CP010311">
    <property type="protein sequence ID" value="AJF07656.1"/>
    <property type="molecule type" value="Genomic_DNA"/>
</dbReference>
<dbReference type="Gene3D" id="1.20.120.330">
    <property type="entry name" value="Nucleotidyltransferases domain 2"/>
    <property type="match status" value="1"/>
</dbReference>
<dbReference type="SUPFAM" id="SSF81593">
    <property type="entry name" value="Nucleotidyltransferase substrate binding subunit/domain"/>
    <property type="match status" value="1"/>
</dbReference>
<dbReference type="SMART" id="SM00748">
    <property type="entry name" value="HEPN"/>
    <property type="match status" value="1"/>
</dbReference>
<dbReference type="Pfam" id="PF05168">
    <property type="entry name" value="HEPN"/>
    <property type="match status" value="1"/>
</dbReference>
<gene>
    <name evidence="2" type="ORF">GSUB_15410</name>
</gene>
<dbReference type="RefSeq" id="WP_040201600.1">
    <property type="nucleotide sequence ID" value="NZ_CP010311.1"/>
</dbReference>
<dbReference type="AlphaFoldDB" id="A0A0B5FVP8"/>
<evidence type="ECO:0000313" key="2">
    <source>
        <dbReference type="EMBL" id="AJF07656.1"/>
    </source>
</evidence>
<organism evidence="2 3">
    <name type="scientific">Geoalkalibacter subterraneus</name>
    <dbReference type="NCBI Taxonomy" id="483547"/>
    <lineage>
        <taxon>Bacteria</taxon>
        <taxon>Pseudomonadati</taxon>
        <taxon>Thermodesulfobacteriota</taxon>
        <taxon>Desulfuromonadia</taxon>
        <taxon>Desulfuromonadales</taxon>
        <taxon>Geoalkalibacteraceae</taxon>
        <taxon>Geoalkalibacter</taxon>
    </lineage>
</organism>